<dbReference type="Proteomes" id="UP000887579">
    <property type="component" value="Unplaced"/>
</dbReference>
<accession>A0AC34F4J1</accession>
<organism evidence="1 2">
    <name type="scientific">Panagrolaimus sp. ES5</name>
    <dbReference type="NCBI Taxonomy" id="591445"/>
    <lineage>
        <taxon>Eukaryota</taxon>
        <taxon>Metazoa</taxon>
        <taxon>Ecdysozoa</taxon>
        <taxon>Nematoda</taxon>
        <taxon>Chromadorea</taxon>
        <taxon>Rhabditida</taxon>
        <taxon>Tylenchina</taxon>
        <taxon>Panagrolaimomorpha</taxon>
        <taxon>Panagrolaimoidea</taxon>
        <taxon>Panagrolaimidae</taxon>
        <taxon>Panagrolaimus</taxon>
    </lineage>
</organism>
<reference evidence="2" key="1">
    <citation type="submission" date="2022-11" db="UniProtKB">
        <authorList>
            <consortium name="WormBaseParasite"/>
        </authorList>
    </citation>
    <scope>IDENTIFICATION</scope>
</reference>
<protein>
    <submittedName>
        <fullName evidence="2">Uncharacterized protein</fullName>
    </submittedName>
</protein>
<sequence length="221" mass="25337">MFIIRYTLPKISDFDYSRKNLWNKCDNKTLSFHDSSIFDAFEKEKLKNGKHSKINNSTLSLHISAYENLIEALGDSNGSENEGMKEKKIQTNFTDSVSLLQNRFEFPRQQENQEIEPEIMQFKTSQRLLNPNLFGREPALNSVKMDDLTFGIEEELELDYEAEEARKAKEIAAARTSGSLDDNDQEDGEEGKIEGDNDGEEEEFEKSVSLLLLDYVSIDVT</sequence>
<proteinExistence type="predicted"/>
<dbReference type="WBParaSite" id="ES5_v2.g11942.t1">
    <property type="protein sequence ID" value="ES5_v2.g11942.t1"/>
    <property type="gene ID" value="ES5_v2.g11942"/>
</dbReference>
<evidence type="ECO:0000313" key="2">
    <source>
        <dbReference type="WBParaSite" id="ES5_v2.g11942.t1"/>
    </source>
</evidence>
<evidence type="ECO:0000313" key="1">
    <source>
        <dbReference type="Proteomes" id="UP000887579"/>
    </source>
</evidence>
<name>A0AC34F4J1_9BILA</name>